<dbReference type="PRINTS" id="PR00035">
    <property type="entry name" value="HTHGNTR"/>
</dbReference>
<sequence length="236" mass="26079">MELKQASRTTLVEQVVSQMEALIEEAQWAVGTRIPAEPDLVQQLGVSRNTVREAVRALIHAGLLAARPGDGTYVCSSSSLGPVIKRRLQRSRLEETMEVRHALEQEAARLAAERRTPEQLETLQECLRLCSEAAEAADPGAYAQADFRLHRTIVDAAHNDVLAELYGHITDTVRLAIGSALERRSPFRRHLEMHGRLVEAIAAKHPLDAADAVRAIIDLSLTAIANSELQHEEHLE</sequence>
<keyword evidence="2" id="KW-0238">DNA-binding</keyword>
<dbReference type="SUPFAM" id="SSF48008">
    <property type="entry name" value="GntR ligand-binding domain-like"/>
    <property type="match status" value="1"/>
</dbReference>
<dbReference type="Proteomes" id="UP000250369">
    <property type="component" value="Unassembled WGS sequence"/>
</dbReference>
<dbReference type="SMART" id="SM00895">
    <property type="entry name" value="FCD"/>
    <property type="match status" value="1"/>
</dbReference>
<dbReference type="RefSeq" id="WP_113034564.1">
    <property type="nucleotide sequence ID" value="NZ_QMFB01000022.1"/>
</dbReference>
<evidence type="ECO:0000256" key="1">
    <source>
        <dbReference type="ARBA" id="ARBA00023015"/>
    </source>
</evidence>
<dbReference type="SMART" id="SM00345">
    <property type="entry name" value="HTH_GNTR"/>
    <property type="match status" value="1"/>
</dbReference>
<evidence type="ECO:0000256" key="2">
    <source>
        <dbReference type="ARBA" id="ARBA00023125"/>
    </source>
</evidence>
<dbReference type="SUPFAM" id="SSF46785">
    <property type="entry name" value="Winged helix' DNA-binding domain"/>
    <property type="match status" value="1"/>
</dbReference>
<evidence type="ECO:0000259" key="4">
    <source>
        <dbReference type="PROSITE" id="PS50949"/>
    </source>
</evidence>
<dbReference type="Gene3D" id="1.10.10.10">
    <property type="entry name" value="Winged helix-like DNA-binding domain superfamily/Winged helix DNA-binding domain"/>
    <property type="match status" value="1"/>
</dbReference>
<organism evidence="5 6">
    <name type="scientific">Paenibacillus contaminans</name>
    <dbReference type="NCBI Taxonomy" id="450362"/>
    <lineage>
        <taxon>Bacteria</taxon>
        <taxon>Bacillati</taxon>
        <taxon>Bacillota</taxon>
        <taxon>Bacilli</taxon>
        <taxon>Bacillales</taxon>
        <taxon>Paenibacillaceae</taxon>
        <taxon>Paenibacillus</taxon>
    </lineage>
</organism>
<dbReference type="InterPro" id="IPR011711">
    <property type="entry name" value="GntR_C"/>
</dbReference>
<feature type="domain" description="HTH gntR-type" evidence="4">
    <location>
        <begin position="9"/>
        <end position="77"/>
    </location>
</feature>
<dbReference type="Pfam" id="PF00392">
    <property type="entry name" value="GntR"/>
    <property type="match status" value="1"/>
</dbReference>
<dbReference type="InterPro" id="IPR008920">
    <property type="entry name" value="TF_FadR/GntR_C"/>
</dbReference>
<dbReference type="InterPro" id="IPR036388">
    <property type="entry name" value="WH-like_DNA-bd_sf"/>
</dbReference>
<dbReference type="Pfam" id="PF07729">
    <property type="entry name" value="FCD"/>
    <property type="match status" value="1"/>
</dbReference>
<keyword evidence="1" id="KW-0805">Transcription regulation</keyword>
<protein>
    <submittedName>
        <fullName evidence="5">GntR family transcriptional regulator</fullName>
    </submittedName>
</protein>
<name>A0A329M8H1_9BACL</name>
<dbReference type="Gene3D" id="1.20.120.530">
    <property type="entry name" value="GntR ligand-binding domain-like"/>
    <property type="match status" value="1"/>
</dbReference>
<dbReference type="InterPro" id="IPR036390">
    <property type="entry name" value="WH_DNA-bd_sf"/>
</dbReference>
<dbReference type="GO" id="GO:0003677">
    <property type="term" value="F:DNA binding"/>
    <property type="evidence" value="ECO:0007669"/>
    <property type="project" value="UniProtKB-KW"/>
</dbReference>
<comment type="caution">
    <text evidence="5">The sequence shown here is derived from an EMBL/GenBank/DDBJ whole genome shotgun (WGS) entry which is preliminary data.</text>
</comment>
<evidence type="ECO:0000313" key="5">
    <source>
        <dbReference type="EMBL" id="RAV16058.1"/>
    </source>
</evidence>
<dbReference type="InterPro" id="IPR000524">
    <property type="entry name" value="Tscrpt_reg_HTH_GntR"/>
</dbReference>
<evidence type="ECO:0000313" key="6">
    <source>
        <dbReference type="Proteomes" id="UP000250369"/>
    </source>
</evidence>
<dbReference type="PANTHER" id="PTHR43537">
    <property type="entry name" value="TRANSCRIPTIONAL REGULATOR, GNTR FAMILY"/>
    <property type="match status" value="1"/>
</dbReference>
<dbReference type="OrthoDB" id="9782299at2"/>
<gene>
    <name evidence="5" type="ORF">DQG23_29130</name>
</gene>
<dbReference type="PANTHER" id="PTHR43537:SF47">
    <property type="entry name" value="REGULATORY PROTEIN GNTR HTH"/>
    <property type="match status" value="1"/>
</dbReference>
<reference evidence="5 6" key="1">
    <citation type="journal article" date="2009" name="Int. J. Syst. Evol. Microbiol.">
        <title>Paenibacillus contaminans sp. nov., isolated from a contaminated laboratory plate.</title>
        <authorList>
            <person name="Chou J.H."/>
            <person name="Lee J.H."/>
            <person name="Lin M.C."/>
            <person name="Chang P.S."/>
            <person name="Arun A.B."/>
            <person name="Young C.C."/>
            <person name="Chen W.M."/>
        </authorList>
    </citation>
    <scope>NUCLEOTIDE SEQUENCE [LARGE SCALE GENOMIC DNA]</scope>
    <source>
        <strain evidence="5 6">CKOBP-6</strain>
    </source>
</reference>
<keyword evidence="6" id="KW-1185">Reference proteome</keyword>
<dbReference type="PROSITE" id="PS50949">
    <property type="entry name" value="HTH_GNTR"/>
    <property type="match status" value="1"/>
</dbReference>
<evidence type="ECO:0000256" key="3">
    <source>
        <dbReference type="ARBA" id="ARBA00023163"/>
    </source>
</evidence>
<dbReference type="GO" id="GO:0003700">
    <property type="term" value="F:DNA-binding transcription factor activity"/>
    <property type="evidence" value="ECO:0007669"/>
    <property type="project" value="InterPro"/>
</dbReference>
<proteinExistence type="predicted"/>
<dbReference type="EMBL" id="QMFB01000022">
    <property type="protein sequence ID" value="RAV16058.1"/>
    <property type="molecule type" value="Genomic_DNA"/>
</dbReference>
<dbReference type="AlphaFoldDB" id="A0A329M8H1"/>
<dbReference type="CDD" id="cd07377">
    <property type="entry name" value="WHTH_GntR"/>
    <property type="match status" value="1"/>
</dbReference>
<keyword evidence="3" id="KW-0804">Transcription</keyword>
<accession>A0A329M8H1</accession>